<evidence type="ECO:0000313" key="2">
    <source>
        <dbReference type="Proteomes" id="UP000608594"/>
    </source>
</evidence>
<comment type="caution">
    <text evidence="1">The sequence shown here is derived from an EMBL/GenBank/DDBJ whole genome shotgun (WGS) entry which is preliminary data.</text>
</comment>
<keyword evidence="2" id="KW-1185">Reference proteome</keyword>
<protein>
    <submittedName>
        <fullName evidence="1">Uncharacterized protein</fullName>
    </submittedName>
</protein>
<dbReference type="Proteomes" id="UP000608594">
    <property type="component" value="Unassembled WGS sequence"/>
</dbReference>
<sequence>MITNFHLTKDDNEDISFASSCLVSGVITLEEFKAWAYSIVENEKDVPSYIFDIVELENKFDYTLNMHRIIGFFPSWELSGEEDAALEGIGYKRYKDFSSDFAPRNQALAALEKNPQVEERFLRTFPFIKI</sequence>
<organism evidence="1 2">
    <name type="scientific">Paracoccus amoyensis</name>
    <dbReference type="NCBI Taxonomy" id="2760093"/>
    <lineage>
        <taxon>Bacteria</taxon>
        <taxon>Pseudomonadati</taxon>
        <taxon>Pseudomonadota</taxon>
        <taxon>Alphaproteobacteria</taxon>
        <taxon>Rhodobacterales</taxon>
        <taxon>Paracoccaceae</taxon>
        <taxon>Paracoccus</taxon>
    </lineage>
</organism>
<proteinExistence type="predicted"/>
<dbReference type="RefSeq" id="WP_187794908.1">
    <property type="nucleotide sequence ID" value="NZ_JACOQL010000007.1"/>
</dbReference>
<dbReference type="EMBL" id="JACOQL010000007">
    <property type="protein sequence ID" value="MBC9248443.1"/>
    <property type="molecule type" value="Genomic_DNA"/>
</dbReference>
<accession>A0A926G9N9</accession>
<dbReference type="AlphaFoldDB" id="A0A926G9N9"/>
<evidence type="ECO:0000313" key="1">
    <source>
        <dbReference type="EMBL" id="MBC9248443.1"/>
    </source>
</evidence>
<reference evidence="1" key="1">
    <citation type="submission" date="2020-08" db="EMBL/GenBank/DDBJ databases">
        <title>Paracoccus amoyensis sp. nov., isolated from the surface seawater at coast of Xiamen, Fujian.</title>
        <authorList>
            <person name="Lyu L."/>
        </authorList>
    </citation>
    <scope>NUCLEOTIDE SEQUENCE</scope>
    <source>
        <strain evidence="1">11-3</strain>
    </source>
</reference>
<gene>
    <name evidence="1" type="ORF">H4P12_17405</name>
</gene>
<name>A0A926G9N9_9RHOB</name>